<feature type="compositionally biased region" description="Basic and acidic residues" evidence="1">
    <location>
        <begin position="1"/>
        <end position="13"/>
    </location>
</feature>
<dbReference type="EMBL" id="CAMGYJ010000006">
    <property type="protein sequence ID" value="CAI0435202.1"/>
    <property type="molecule type" value="Genomic_DNA"/>
</dbReference>
<gene>
    <name evidence="2" type="ORF">LITE_LOCUS24607</name>
</gene>
<comment type="caution">
    <text evidence="2">The sequence shown here is derived from an EMBL/GenBank/DDBJ whole genome shotgun (WGS) entry which is preliminary data.</text>
</comment>
<evidence type="ECO:0000313" key="2">
    <source>
        <dbReference type="EMBL" id="CAI0435202.1"/>
    </source>
</evidence>
<sequence>MPKGRDDYDEAQRWRQRGSTMMARCSTTAAATRAENGFVRFKDNMRN</sequence>
<feature type="region of interest" description="Disordered" evidence="1">
    <location>
        <begin position="1"/>
        <end position="25"/>
    </location>
</feature>
<evidence type="ECO:0000313" key="3">
    <source>
        <dbReference type="Proteomes" id="UP001154282"/>
    </source>
</evidence>
<organism evidence="2 3">
    <name type="scientific">Linum tenue</name>
    <dbReference type="NCBI Taxonomy" id="586396"/>
    <lineage>
        <taxon>Eukaryota</taxon>
        <taxon>Viridiplantae</taxon>
        <taxon>Streptophyta</taxon>
        <taxon>Embryophyta</taxon>
        <taxon>Tracheophyta</taxon>
        <taxon>Spermatophyta</taxon>
        <taxon>Magnoliopsida</taxon>
        <taxon>eudicotyledons</taxon>
        <taxon>Gunneridae</taxon>
        <taxon>Pentapetalae</taxon>
        <taxon>rosids</taxon>
        <taxon>fabids</taxon>
        <taxon>Malpighiales</taxon>
        <taxon>Linaceae</taxon>
        <taxon>Linum</taxon>
    </lineage>
</organism>
<accession>A0AAV0LLW3</accession>
<proteinExistence type="predicted"/>
<dbReference type="AlphaFoldDB" id="A0AAV0LLW3"/>
<protein>
    <submittedName>
        <fullName evidence="2">Uncharacterized protein</fullName>
    </submittedName>
</protein>
<keyword evidence="3" id="KW-1185">Reference proteome</keyword>
<reference evidence="2" key="1">
    <citation type="submission" date="2022-08" db="EMBL/GenBank/DDBJ databases">
        <authorList>
            <person name="Gutierrez-Valencia J."/>
        </authorList>
    </citation>
    <scope>NUCLEOTIDE SEQUENCE</scope>
</reference>
<name>A0AAV0LLW3_9ROSI</name>
<evidence type="ECO:0000256" key="1">
    <source>
        <dbReference type="SAM" id="MobiDB-lite"/>
    </source>
</evidence>
<dbReference type="Proteomes" id="UP001154282">
    <property type="component" value="Unassembled WGS sequence"/>
</dbReference>